<dbReference type="EMBL" id="RCOS01000075">
    <property type="protein sequence ID" value="RSN75404.1"/>
    <property type="molecule type" value="Genomic_DNA"/>
</dbReference>
<proteinExistence type="predicted"/>
<name>A0A3R9PIX1_9CREN</name>
<protein>
    <submittedName>
        <fullName evidence="1">Uncharacterized protein</fullName>
    </submittedName>
</protein>
<dbReference type="AlphaFoldDB" id="A0A3R9PIX1"/>
<sequence>MPKIKLPKRTLDHIITRHPEVAAYIHRIVEAAQDPDLVIKGLRGELKALKFYTNLHIGPKYLVVIYREVHREKLLNCLTSSIAKVKGEIIWKKSL</sequence>
<dbReference type="Proteomes" id="UP000277582">
    <property type="component" value="Unassembled WGS sequence"/>
</dbReference>
<gene>
    <name evidence="1" type="ORF">D6D85_06310</name>
</gene>
<accession>A0A3R9PIX1</accession>
<organism evidence="1 2">
    <name type="scientific">Candidatus Methanodesulfokora washburnensis</name>
    <dbReference type="NCBI Taxonomy" id="2478471"/>
    <lineage>
        <taxon>Archaea</taxon>
        <taxon>Thermoproteota</taxon>
        <taxon>Candidatus Korarchaeia</taxon>
        <taxon>Candidatus Korarchaeia incertae sedis</taxon>
        <taxon>Candidatus Methanodesulfokora</taxon>
    </lineage>
</organism>
<evidence type="ECO:0000313" key="2">
    <source>
        <dbReference type="Proteomes" id="UP000277582"/>
    </source>
</evidence>
<reference evidence="1 2" key="1">
    <citation type="submission" date="2018-10" db="EMBL/GenBank/DDBJ databases">
        <title>Co-occurring genomic capacity for anaerobic methane metabolism and dissimilatory sulfite reduction discovered in the Korarchaeota.</title>
        <authorList>
            <person name="Mckay L.J."/>
            <person name="Dlakic M."/>
            <person name="Fields M.W."/>
            <person name="Delmont T.O."/>
            <person name="Eren A.M."/>
            <person name="Jay Z.J."/>
            <person name="Klingelsmith K.B."/>
            <person name="Rusch D.B."/>
            <person name="Inskeep W.P."/>
        </authorList>
    </citation>
    <scope>NUCLEOTIDE SEQUENCE [LARGE SCALE GENOMIC DNA]</scope>
    <source>
        <strain evidence="1 2">MDKW</strain>
    </source>
</reference>
<dbReference type="RefSeq" id="WP_125671178.1">
    <property type="nucleotide sequence ID" value="NZ_RCOS01000075.1"/>
</dbReference>
<comment type="caution">
    <text evidence="1">The sequence shown here is derived from an EMBL/GenBank/DDBJ whole genome shotgun (WGS) entry which is preliminary data.</text>
</comment>
<keyword evidence="2" id="KW-1185">Reference proteome</keyword>
<evidence type="ECO:0000313" key="1">
    <source>
        <dbReference type="EMBL" id="RSN75404.1"/>
    </source>
</evidence>